<dbReference type="Pfam" id="PF00018">
    <property type="entry name" value="SH3_1"/>
    <property type="match status" value="2"/>
</dbReference>
<evidence type="ECO:0000256" key="2">
    <source>
        <dbReference type="PROSITE-ProRule" id="PRU00192"/>
    </source>
</evidence>
<organism evidence="5 6">
    <name type="scientific">Echeneis naucrates</name>
    <name type="common">Live sharksucker</name>
    <dbReference type="NCBI Taxonomy" id="173247"/>
    <lineage>
        <taxon>Eukaryota</taxon>
        <taxon>Metazoa</taxon>
        <taxon>Chordata</taxon>
        <taxon>Craniata</taxon>
        <taxon>Vertebrata</taxon>
        <taxon>Euteleostomi</taxon>
        <taxon>Actinopterygii</taxon>
        <taxon>Neopterygii</taxon>
        <taxon>Teleostei</taxon>
        <taxon>Neoteleostei</taxon>
        <taxon>Acanthomorphata</taxon>
        <taxon>Carangaria</taxon>
        <taxon>Carangiformes</taxon>
        <taxon>Echeneidae</taxon>
        <taxon>Echeneis</taxon>
    </lineage>
</organism>
<dbReference type="CDD" id="cd11816">
    <property type="entry name" value="SH3_Eve1_3"/>
    <property type="match status" value="1"/>
</dbReference>
<dbReference type="AlphaFoldDB" id="A0A665TH86"/>
<feature type="domain" description="SH3" evidence="4">
    <location>
        <begin position="394"/>
        <end position="453"/>
    </location>
</feature>
<sequence length="689" mass="75233">MSNSHRDIRSKIQAFENQAKAEEGSVTEPGKPEPRPRKPTIKPPVAAKPSVAVKPQSNPSAEDLYQNVSTSNMPPNHTPAQKPQPPEKLMGLSIKGELEILHSKAANPDRPRPVLTRAQNINEEESLTAPAVPPTKPLKEPLKPNLNLNNHNSASIISENHFPVKPQGNVDSNGGSFPKQSVARRPTTIRVPSKTGSSADNVPDGPPPLPVHKPVGSLNTSVFRKQNSTPALPLQDSLQSWSEPSLPPRRQSTMKVLPPRPPPAKAGPGRPPPPSLKISGRSQSAPWDSSPKPQAKRPPHKGPVLPPRPNPGHRLYNKYILELPHGIAALDYHGNGTGELSFQKNEVLLLLKEIDKNTFECQVGDRRGQVHKSRMKIIMPLTSDKSELQFSEPSYGLKVQTVHDFIAEGRGELSLRAGDVVTMVEKVDSDWYRGTCRGSTGFFPISYVKVLSDSPKILPKRKPSPTVSGPHCVARFDFEGEHSDELSFSEGDVILLKEYIGQEWARGQLGVSVGIFPLNFVEVIEDLPPPEQQVQTQPSRIALPGMVASPSANAEVSNPTQGTQSKEDWAVALYDYAGNSEGDLSFQQGDSILITRHINDEWSSGRLNGREGLFPSVFVESTTGQQSQAVGGHIARALYSFTSDCDEELSLQTGDTITNLESIDEEWFLGDLRGKRGLVPKSYVQVVAQ</sequence>
<feature type="domain" description="SH3" evidence="4">
    <location>
        <begin position="630"/>
        <end position="689"/>
    </location>
</feature>
<dbReference type="Pfam" id="PF14604">
    <property type="entry name" value="SH3_9"/>
    <property type="match status" value="2"/>
</dbReference>
<dbReference type="PROSITE" id="PS50002">
    <property type="entry name" value="SH3"/>
    <property type="match status" value="5"/>
</dbReference>
<proteinExistence type="predicted"/>
<feature type="domain" description="SH3" evidence="4">
    <location>
        <begin position="467"/>
        <end position="526"/>
    </location>
</feature>
<reference evidence="5" key="2">
    <citation type="submission" date="2025-08" db="UniProtKB">
        <authorList>
            <consortium name="Ensembl"/>
        </authorList>
    </citation>
    <scope>IDENTIFICATION</scope>
</reference>
<dbReference type="PANTHER" id="PTHR14167:SF116">
    <property type="entry name" value="CAP, ISOFORM AC"/>
    <property type="match status" value="1"/>
</dbReference>
<reference evidence="5" key="1">
    <citation type="submission" date="2021-04" db="EMBL/GenBank/DDBJ databases">
        <authorList>
            <consortium name="Wellcome Sanger Institute Data Sharing"/>
        </authorList>
    </citation>
    <scope>NUCLEOTIDE SEQUENCE [LARGE SCALE GENOMIC DNA]</scope>
</reference>
<evidence type="ECO:0000259" key="4">
    <source>
        <dbReference type="PROSITE" id="PS50002"/>
    </source>
</evidence>
<name>A0A665TH86_ECHNA</name>
<dbReference type="InterPro" id="IPR001452">
    <property type="entry name" value="SH3_domain"/>
</dbReference>
<feature type="compositionally biased region" description="Pro residues" evidence="3">
    <location>
        <begin position="258"/>
        <end position="275"/>
    </location>
</feature>
<feature type="compositionally biased region" description="Polar residues" evidence="3">
    <location>
        <begin position="217"/>
        <end position="243"/>
    </location>
</feature>
<dbReference type="Gene3D" id="2.30.30.40">
    <property type="entry name" value="SH3 Domains"/>
    <property type="match status" value="5"/>
</dbReference>
<evidence type="ECO:0000313" key="6">
    <source>
        <dbReference type="Proteomes" id="UP000472264"/>
    </source>
</evidence>
<feature type="domain" description="SH3" evidence="4">
    <location>
        <begin position="321"/>
        <end position="380"/>
    </location>
</feature>
<reference evidence="5" key="3">
    <citation type="submission" date="2025-09" db="UniProtKB">
        <authorList>
            <consortium name="Ensembl"/>
        </authorList>
    </citation>
    <scope>IDENTIFICATION</scope>
</reference>
<feature type="compositionally biased region" description="Basic and acidic residues" evidence="3">
    <location>
        <begin position="1"/>
        <end position="10"/>
    </location>
</feature>
<protein>
    <submittedName>
        <fullName evidence="5">SH3 domain containing 19</fullName>
    </submittedName>
</protein>
<dbReference type="SMART" id="SM00326">
    <property type="entry name" value="SH3"/>
    <property type="match status" value="5"/>
</dbReference>
<evidence type="ECO:0000256" key="1">
    <source>
        <dbReference type="ARBA" id="ARBA00022443"/>
    </source>
</evidence>
<keyword evidence="1 2" id="KW-0728">SH3 domain</keyword>
<evidence type="ECO:0000256" key="3">
    <source>
        <dbReference type="SAM" id="MobiDB-lite"/>
    </source>
</evidence>
<feature type="compositionally biased region" description="Basic and acidic residues" evidence="3">
    <location>
        <begin position="96"/>
        <end position="112"/>
    </location>
</feature>
<dbReference type="InterPro" id="IPR050384">
    <property type="entry name" value="Endophilin_SH3RF"/>
</dbReference>
<feature type="compositionally biased region" description="Polar residues" evidence="3">
    <location>
        <begin position="55"/>
        <end position="81"/>
    </location>
</feature>
<dbReference type="InterPro" id="IPR035835">
    <property type="entry name" value="Eve1_SH3_3"/>
</dbReference>
<dbReference type="PANTHER" id="PTHR14167">
    <property type="entry name" value="SH3 DOMAIN-CONTAINING"/>
    <property type="match status" value="1"/>
</dbReference>
<feature type="compositionally biased region" description="Polar residues" evidence="3">
    <location>
        <begin position="169"/>
        <end position="179"/>
    </location>
</feature>
<feature type="domain" description="SH3" evidence="4">
    <location>
        <begin position="565"/>
        <end position="624"/>
    </location>
</feature>
<dbReference type="Proteomes" id="UP000472264">
    <property type="component" value="Chromosome 1"/>
</dbReference>
<evidence type="ECO:0000313" key="5">
    <source>
        <dbReference type="Ensembl" id="ENSENLP00000009234.1"/>
    </source>
</evidence>
<gene>
    <name evidence="5" type="primary">sh3d19</name>
</gene>
<accession>A0A665TH86</accession>
<keyword evidence="6" id="KW-1185">Reference proteome</keyword>
<dbReference type="Ensembl" id="ENSENLT00000009678.1">
    <property type="protein sequence ID" value="ENSENLP00000009234.1"/>
    <property type="gene ID" value="ENSENLG00000004466.1"/>
</dbReference>
<dbReference type="SUPFAM" id="SSF50044">
    <property type="entry name" value="SH3-domain"/>
    <property type="match status" value="5"/>
</dbReference>
<dbReference type="PRINTS" id="PR00499">
    <property type="entry name" value="P67PHOX"/>
</dbReference>
<dbReference type="PRINTS" id="PR00452">
    <property type="entry name" value="SH3DOMAIN"/>
</dbReference>
<feature type="compositionally biased region" description="Low complexity" evidence="3">
    <location>
        <begin position="143"/>
        <end position="152"/>
    </location>
</feature>
<dbReference type="InterPro" id="IPR036028">
    <property type="entry name" value="SH3-like_dom_sf"/>
</dbReference>
<feature type="region of interest" description="Disordered" evidence="3">
    <location>
        <begin position="1"/>
        <end position="311"/>
    </location>
</feature>